<dbReference type="InterPro" id="IPR014718">
    <property type="entry name" value="GH-type_carb-bd"/>
</dbReference>
<dbReference type="InterPro" id="IPR008183">
    <property type="entry name" value="Aldose_1/G6P_1-epimerase"/>
</dbReference>
<dbReference type="Proteomes" id="UP000034416">
    <property type="component" value="Unassembled WGS sequence"/>
</dbReference>
<evidence type="ECO:0000313" key="2">
    <source>
        <dbReference type="EMBL" id="OQZ91625.1"/>
    </source>
</evidence>
<dbReference type="CDD" id="cd01081">
    <property type="entry name" value="Aldose_epim"/>
    <property type="match status" value="1"/>
</dbReference>
<reference evidence="3" key="1">
    <citation type="submission" date="2015-04" db="EMBL/GenBank/DDBJ databases">
        <title>Genome sequence of Mycobacterium arupense GUC1.</title>
        <authorList>
            <person name="Greninger A.L."/>
            <person name="Cunningham G."/>
            <person name="Chiu C.Y."/>
            <person name="Miller S."/>
        </authorList>
    </citation>
    <scope>NUCLEOTIDE SEQUENCE [LARGE SCALE GENOMIC DNA]</scope>
    <source>
        <strain evidence="3">GUC1</strain>
    </source>
</reference>
<dbReference type="RefSeq" id="WP_046191431.1">
    <property type="nucleotide sequence ID" value="NZ_JACKUJ010000011.1"/>
</dbReference>
<dbReference type="GO" id="GO:0016853">
    <property type="term" value="F:isomerase activity"/>
    <property type="evidence" value="ECO:0007669"/>
    <property type="project" value="InterPro"/>
</dbReference>
<evidence type="ECO:0000313" key="4">
    <source>
        <dbReference type="Proteomes" id="UP000192327"/>
    </source>
</evidence>
<accession>A0A0F5MRD3</accession>
<dbReference type="SUPFAM" id="SSF74650">
    <property type="entry name" value="Galactose mutarotase-like"/>
    <property type="match status" value="1"/>
</dbReference>
<proteinExistence type="predicted"/>
<evidence type="ECO:0000313" key="3">
    <source>
        <dbReference type="Proteomes" id="UP000034416"/>
    </source>
</evidence>
<gene>
    <name evidence="2" type="ORF">BST15_19780</name>
    <name evidence="1" type="ORF">WR43_20360</name>
</gene>
<reference evidence="1" key="2">
    <citation type="submission" date="2015-04" db="EMBL/GenBank/DDBJ databases">
        <title>Genome sequence of Mycobacterium arupense strain GUC1.</title>
        <authorList>
            <person name="Greninger A.L."/>
            <person name="Cunningham G."/>
            <person name="Chiu C.Y."/>
            <person name="Miller S."/>
        </authorList>
    </citation>
    <scope>NUCLEOTIDE SEQUENCE</scope>
    <source>
        <strain evidence="1">GUC1</strain>
    </source>
</reference>
<dbReference type="GO" id="GO:0030246">
    <property type="term" value="F:carbohydrate binding"/>
    <property type="evidence" value="ECO:0007669"/>
    <property type="project" value="InterPro"/>
</dbReference>
<dbReference type="OrthoDB" id="4739604at2"/>
<organism evidence="1 3">
    <name type="scientific">Mycolicibacter arupensis</name>
    <dbReference type="NCBI Taxonomy" id="342002"/>
    <lineage>
        <taxon>Bacteria</taxon>
        <taxon>Bacillati</taxon>
        <taxon>Actinomycetota</taxon>
        <taxon>Actinomycetes</taxon>
        <taxon>Mycobacteriales</taxon>
        <taxon>Mycobacteriaceae</taxon>
        <taxon>Mycolicibacter</taxon>
    </lineage>
</organism>
<dbReference type="EMBL" id="MVHH01000075">
    <property type="protein sequence ID" value="OQZ91625.1"/>
    <property type="molecule type" value="Genomic_DNA"/>
</dbReference>
<evidence type="ECO:0000313" key="1">
    <source>
        <dbReference type="EMBL" id="KKB97159.1"/>
    </source>
</evidence>
<dbReference type="InterPro" id="IPR011013">
    <property type="entry name" value="Gal_mutarotase_sf_dom"/>
</dbReference>
<dbReference type="GO" id="GO:0005975">
    <property type="term" value="P:carbohydrate metabolic process"/>
    <property type="evidence" value="ECO:0007669"/>
    <property type="project" value="InterPro"/>
</dbReference>
<dbReference type="Gene3D" id="2.70.98.10">
    <property type="match status" value="1"/>
</dbReference>
<reference evidence="2 4" key="3">
    <citation type="submission" date="2016-12" db="EMBL/GenBank/DDBJ databases">
        <title>The new phylogeny of genus Mycobacterium.</title>
        <authorList>
            <person name="Tortoli E."/>
            <person name="Trovato A."/>
            <person name="Cirillo D.M."/>
        </authorList>
    </citation>
    <scope>NUCLEOTIDE SEQUENCE [LARGE SCALE GENOMIC DNA]</scope>
    <source>
        <strain evidence="2 4">DSM 44942</strain>
    </source>
</reference>
<protein>
    <submittedName>
        <fullName evidence="1">Aldose epimerase</fullName>
    </submittedName>
</protein>
<dbReference type="PATRIC" id="fig|342002.3.peg.4205"/>
<sequence length="300" mass="32002">MIDLEPCVLSDPSSPLTATFVPQAGMIGTSLCDDGAELLGQRRGLTAYVDAHTTMGIPLLYPWANRLSGNDYRFGDVSVSLTPGVGGVHTDTFGAPIHGTLAGDTGWRVSARSSSMLTAELDFGSRPDLLATFPFPHRLQLEMTLAERTLTVCTTVTATSAAAVPLCFGFHPYLTLPDTPRQHWRIETPPMRARIVDAHGLPTGALAPHPARSEVLGETVFDHGFDQVADGAVFAVSGGSRRIEVRFDHGYPAAQIYAPASEDVVCFEPMAAPTDALRRGDFSVARLGQPGVAQFSIGVR</sequence>
<dbReference type="AlphaFoldDB" id="A0A0F5MRD3"/>
<dbReference type="Proteomes" id="UP000192327">
    <property type="component" value="Unassembled WGS sequence"/>
</dbReference>
<name>A0A0F5MRD3_9MYCO</name>
<keyword evidence="4" id="KW-1185">Reference proteome</keyword>
<comment type="caution">
    <text evidence="1">The sequence shown here is derived from an EMBL/GenBank/DDBJ whole genome shotgun (WGS) entry which is preliminary data.</text>
</comment>
<dbReference type="EMBL" id="LASW01000179">
    <property type="protein sequence ID" value="KKB97159.1"/>
    <property type="molecule type" value="Genomic_DNA"/>
</dbReference>
<dbReference type="STRING" id="342002.BST15_19780"/>
<dbReference type="Pfam" id="PF01263">
    <property type="entry name" value="Aldose_epim"/>
    <property type="match status" value="1"/>
</dbReference>